<dbReference type="Pfam" id="PF26107">
    <property type="entry name" value="BrxR_CTD"/>
    <property type="match status" value="1"/>
</dbReference>
<dbReference type="PROSITE" id="PS52050">
    <property type="entry name" value="WYL"/>
    <property type="match status" value="1"/>
</dbReference>
<dbReference type="InterPro" id="IPR026881">
    <property type="entry name" value="WYL_dom"/>
</dbReference>
<name>A0AAV3UWZ0_9ALTE</name>
<evidence type="ECO:0000259" key="3">
    <source>
        <dbReference type="Pfam" id="PF26109"/>
    </source>
</evidence>
<reference evidence="4 5" key="1">
    <citation type="journal article" date="2017" name="Antonie Van Leeuwenhoek">
        <title>Rhizobium rhizosphaerae sp. nov., a novel species isolated from rice rhizosphere.</title>
        <authorList>
            <person name="Zhao J.J."/>
            <person name="Zhang J."/>
            <person name="Zhang R.J."/>
            <person name="Zhang C.W."/>
            <person name="Yin H.Q."/>
            <person name="Zhang X.X."/>
        </authorList>
    </citation>
    <scope>NUCLEOTIDE SEQUENCE [LARGE SCALE GENOMIC DNA]</scope>
    <source>
        <strain evidence="4 5">S18K6</strain>
    </source>
</reference>
<feature type="domain" description="WYL" evidence="1">
    <location>
        <begin position="116"/>
        <end position="180"/>
    </location>
</feature>
<dbReference type="Pfam" id="PF13280">
    <property type="entry name" value="WYL"/>
    <property type="match status" value="1"/>
</dbReference>
<comment type="caution">
    <text evidence="4">The sequence shown here is derived from an EMBL/GenBank/DDBJ whole genome shotgun (WGS) entry which is preliminary data.</text>
</comment>
<organism evidence="4 5">
    <name type="scientific">Paraglaciecola chathamensis S18K6</name>
    <dbReference type="NCBI Taxonomy" id="1127672"/>
    <lineage>
        <taxon>Bacteria</taxon>
        <taxon>Pseudomonadati</taxon>
        <taxon>Pseudomonadota</taxon>
        <taxon>Gammaproteobacteria</taxon>
        <taxon>Alteromonadales</taxon>
        <taxon>Alteromonadaceae</taxon>
        <taxon>Paraglaciecola</taxon>
    </lineage>
</organism>
<sequence>MNEQHIESRFWFIEMHAYWQGLVNSRHITEYFHVSRTQAQKYIAEYQRLHPLNLSYNPSLKGFFTTTDFACCYISGDANEYLEWLHTQTDFTTKTNSTPLTNASLNLPKRSVKPDVMRALTQAIQLRRRLEVDYVSLKSPNGEGRIIQPHVFVKTGLRWYLRAFDEKHQQFRDFVLSRFNGAPEVLEGETVSPCNDKAWQTVIDLKFVADLRLSPEQKRVIEQDYQMTNGELTVTTRAALAQYVLQEMQVNIKFLDEYPEAQQLVLANKKDIQTWLFNG</sequence>
<dbReference type="InterPro" id="IPR059019">
    <property type="entry name" value="WHD_CapW"/>
</dbReference>
<feature type="domain" description="DNA-binding transcriptional repressor CapW C-terminal dimerisation" evidence="2">
    <location>
        <begin position="203"/>
        <end position="272"/>
    </location>
</feature>
<evidence type="ECO:0000313" key="4">
    <source>
        <dbReference type="EMBL" id="GAC09605.1"/>
    </source>
</evidence>
<proteinExistence type="predicted"/>
<dbReference type="EMBL" id="BAEM01000024">
    <property type="protein sequence ID" value="GAC09605.1"/>
    <property type="molecule type" value="Genomic_DNA"/>
</dbReference>
<dbReference type="InterPro" id="IPR016634">
    <property type="entry name" value="CapW-like"/>
</dbReference>
<dbReference type="RefSeq" id="WP_007986840.1">
    <property type="nucleotide sequence ID" value="NZ_BAEM01000024.1"/>
</dbReference>
<dbReference type="InterPro" id="IPR051534">
    <property type="entry name" value="CBASS_pafABC_assoc_protein"/>
</dbReference>
<evidence type="ECO:0000259" key="2">
    <source>
        <dbReference type="Pfam" id="PF26107"/>
    </source>
</evidence>
<dbReference type="PANTHER" id="PTHR34580:SF3">
    <property type="entry name" value="PROTEIN PAFB"/>
    <property type="match status" value="1"/>
</dbReference>
<evidence type="ECO:0000259" key="1">
    <source>
        <dbReference type="Pfam" id="PF13280"/>
    </source>
</evidence>
<dbReference type="Proteomes" id="UP000006320">
    <property type="component" value="Unassembled WGS sequence"/>
</dbReference>
<dbReference type="PANTHER" id="PTHR34580">
    <property type="match status" value="1"/>
</dbReference>
<protein>
    <submittedName>
        <fullName evidence="4">Predicted transcriptional regulator i A1501</fullName>
    </submittedName>
</protein>
<dbReference type="AlphaFoldDB" id="A0AAV3UWZ0"/>
<accession>A0AAV3UWZ0</accession>
<evidence type="ECO:0000313" key="5">
    <source>
        <dbReference type="Proteomes" id="UP000006320"/>
    </source>
</evidence>
<dbReference type="PIRSF" id="PIRSF015558">
    <property type="entry name" value="Txn_reg_DeoR_prd"/>
    <property type="match status" value="1"/>
</dbReference>
<gene>
    <name evidence="4" type="ORF">GCHA_1652</name>
</gene>
<dbReference type="InterPro" id="IPR059020">
    <property type="entry name" value="CapW_CTD"/>
</dbReference>
<feature type="domain" description="DNA-binding transcriptional repressor CapW winged helix-turn-helix" evidence="3">
    <location>
        <begin position="7"/>
        <end position="86"/>
    </location>
</feature>
<dbReference type="Pfam" id="PF26109">
    <property type="entry name" value="WHD_BrxR"/>
    <property type="match status" value="1"/>
</dbReference>